<dbReference type="Proteomes" id="UP001321749">
    <property type="component" value="Unassembled WGS sequence"/>
</dbReference>
<dbReference type="Gene3D" id="3.90.1200.10">
    <property type="match status" value="1"/>
</dbReference>
<dbReference type="InterPro" id="IPR011009">
    <property type="entry name" value="Kinase-like_dom_sf"/>
</dbReference>
<dbReference type="PANTHER" id="PTHR36091">
    <property type="entry name" value="ALTERED INHERITANCE OF MITOCHONDRIA PROTEIN 9, MITOCHONDRIAL"/>
    <property type="match status" value="1"/>
</dbReference>
<dbReference type="PANTHER" id="PTHR36091:SF1">
    <property type="entry name" value="ALTERED INHERITANCE OF MITOCHONDRIA PROTEIN 9, MITOCHONDRIAL"/>
    <property type="match status" value="1"/>
</dbReference>
<organism evidence="8 9">
    <name type="scientific">Cladorrhinum samala</name>
    <dbReference type="NCBI Taxonomy" id="585594"/>
    <lineage>
        <taxon>Eukaryota</taxon>
        <taxon>Fungi</taxon>
        <taxon>Dikarya</taxon>
        <taxon>Ascomycota</taxon>
        <taxon>Pezizomycotina</taxon>
        <taxon>Sordariomycetes</taxon>
        <taxon>Sordariomycetidae</taxon>
        <taxon>Sordariales</taxon>
        <taxon>Podosporaceae</taxon>
        <taxon>Cladorrhinum</taxon>
    </lineage>
</organism>
<evidence type="ECO:0000313" key="9">
    <source>
        <dbReference type="Proteomes" id="UP001321749"/>
    </source>
</evidence>
<dbReference type="Pfam" id="PF01636">
    <property type="entry name" value="APH"/>
    <property type="match status" value="1"/>
</dbReference>
<evidence type="ECO:0000256" key="4">
    <source>
        <dbReference type="ARBA" id="ARBA00022946"/>
    </source>
</evidence>
<dbReference type="AlphaFoldDB" id="A0AAV9HDK9"/>
<evidence type="ECO:0000256" key="2">
    <source>
        <dbReference type="ARBA" id="ARBA00005543"/>
    </source>
</evidence>
<dbReference type="InterPro" id="IPR051035">
    <property type="entry name" value="Mito_inheritance_9"/>
</dbReference>
<gene>
    <name evidence="8" type="ORF">QBC42DRAFT_188144</name>
</gene>
<evidence type="ECO:0000256" key="3">
    <source>
        <dbReference type="ARBA" id="ARBA00016197"/>
    </source>
</evidence>
<evidence type="ECO:0000313" key="8">
    <source>
        <dbReference type="EMBL" id="KAK4457603.1"/>
    </source>
</evidence>
<sequence>MAYLGSRGVPAPKVYFFDSSARNSLGIEFTIQEYIQKSATLTSVLNVINSHAVSKLYILEAVKLQQTIWNAGGDFDQSGSLYCDWDSETKDYFVGPMVDPEFFAPLLEGSRFQYGPFGSWRDVVGAFISTREGRDWDACEDADGIRSRLPPCEVTGEQLRAKIREIDAMPDATPDLTFKPRLVHWDMHGENILVRVTDGADIEIAALIDWDAVVIEPAGICRSIMPACALEFQRDLDLARREFNLPAEWFSEKASAAKEYLTAHIPFFYLDKQVRVKKSK</sequence>
<protein>
    <recommendedName>
        <fullName evidence="3">Altered inheritance of mitochondria protein 9, mitochondrial</fullName>
    </recommendedName>
    <alternativeName>
        <fullName evidence="6">Found in mitochondrial proteome protein 29</fullName>
    </alternativeName>
</protein>
<proteinExistence type="inferred from homology"/>
<dbReference type="InterPro" id="IPR002575">
    <property type="entry name" value="Aminoglycoside_PTrfase"/>
</dbReference>
<comment type="caution">
    <text evidence="8">The sequence shown here is derived from an EMBL/GenBank/DDBJ whole genome shotgun (WGS) entry which is preliminary data.</text>
</comment>
<keyword evidence="9" id="KW-1185">Reference proteome</keyword>
<dbReference type="SUPFAM" id="SSF56112">
    <property type="entry name" value="Protein kinase-like (PK-like)"/>
    <property type="match status" value="1"/>
</dbReference>
<keyword evidence="4" id="KW-0809">Transit peptide</keyword>
<reference evidence="8" key="1">
    <citation type="journal article" date="2023" name="Mol. Phylogenet. Evol.">
        <title>Genome-scale phylogeny and comparative genomics of the fungal order Sordariales.</title>
        <authorList>
            <person name="Hensen N."/>
            <person name="Bonometti L."/>
            <person name="Westerberg I."/>
            <person name="Brannstrom I.O."/>
            <person name="Guillou S."/>
            <person name="Cros-Aarteil S."/>
            <person name="Calhoun S."/>
            <person name="Haridas S."/>
            <person name="Kuo A."/>
            <person name="Mondo S."/>
            <person name="Pangilinan J."/>
            <person name="Riley R."/>
            <person name="LaButti K."/>
            <person name="Andreopoulos B."/>
            <person name="Lipzen A."/>
            <person name="Chen C."/>
            <person name="Yan M."/>
            <person name="Daum C."/>
            <person name="Ng V."/>
            <person name="Clum A."/>
            <person name="Steindorff A."/>
            <person name="Ohm R.A."/>
            <person name="Martin F."/>
            <person name="Silar P."/>
            <person name="Natvig D.O."/>
            <person name="Lalanne C."/>
            <person name="Gautier V."/>
            <person name="Ament-Velasquez S.L."/>
            <person name="Kruys A."/>
            <person name="Hutchinson M.I."/>
            <person name="Powell A.J."/>
            <person name="Barry K."/>
            <person name="Miller A.N."/>
            <person name="Grigoriev I.V."/>
            <person name="Debuchy R."/>
            <person name="Gladieux P."/>
            <person name="Hiltunen Thoren M."/>
            <person name="Johannesson H."/>
        </authorList>
    </citation>
    <scope>NUCLEOTIDE SEQUENCE</scope>
    <source>
        <strain evidence="8">PSN324</strain>
    </source>
</reference>
<comment type="similarity">
    <text evidence="2">Belongs to the AIM9 family.</text>
</comment>
<evidence type="ECO:0000256" key="6">
    <source>
        <dbReference type="ARBA" id="ARBA00031849"/>
    </source>
</evidence>
<keyword evidence="5" id="KW-0496">Mitochondrion</keyword>
<name>A0AAV9HDK9_9PEZI</name>
<dbReference type="GO" id="GO:0005739">
    <property type="term" value="C:mitochondrion"/>
    <property type="evidence" value="ECO:0007669"/>
    <property type="project" value="UniProtKB-SubCell"/>
</dbReference>
<accession>A0AAV9HDK9</accession>
<dbReference type="EMBL" id="MU865106">
    <property type="protein sequence ID" value="KAK4457603.1"/>
    <property type="molecule type" value="Genomic_DNA"/>
</dbReference>
<reference evidence="8" key="2">
    <citation type="submission" date="2023-06" db="EMBL/GenBank/DDBJ databases">
        <authorList>
            <consortium name="Lawrence Berkeley National Laboratory"/>
            <person name="Mondo S.J."/>
            <person name="Hensen N."/>
            <person name="Bonometti L."/>
            <person name="Westerberg I."/>
            <person name="Brannstrom I.O."/>
            <person name="Guillou S."/>
            <person name="Cros-Aarteil S."/>
            <person name="Calhoun S."/>
            <person name="Haridas S."/>
            <person name="Kuo A."/>
            <person name="Pangilinan J."/>
            <person name="Riley R."/>
            <person name="Labutti K."/>
            <person name="Andreopoulos B."/>
            <person name="Lipzen A."/>
            <person name="Chen C."/>
            <person name="Yanf M."/>
            <person name="Daum C."/>
            <person name="Ng V."/>
            <person name="Clum A."/>
            <person name="Steindorff A."/>
            <person name="Ohm R."/>
            <person name="Martin F."/>
            <person name="Silar P."/>
            <person name="Natvig D."/>
            <person name="Lalanne C."/>
            <person name="Gautier V."/>
            <person name="Ament-Velasquez S.L."/>
            <person name="Kruys A."/>
            <person name="Hutchinson M.I."/>
            <person name="Powell A.J."/>
            <person name="Barry K."/>
            <person name="Miller A.N."/>
            <person name="Grigoriev I.V."/>
            <person name="Debuchy R."/>
            <person name="Gladieux P."/>
            <person name="Thoren M.H."/>
            <person name="Johannesson H."/>
        </authorList>
    </citation>
    <scope>NUCLEOTIDE SEQUENCE</scope>
    <source>
        <strain evidence="8">PSN324</strain>
    </source>
</reference>
<evidence type="ECO:0000256" key="5">
    <source>
        <dbReference type="ARBA" id="ARBA00023128"/>
    </source>
</evidence>
<evidence type="ECO:0000256" key="1">
    <source>
        <dbReference type="ARBA" id="ARBA00004173"/>
    </source>
</evidence>
<comment type="subcellular location">
    <subcellularLocation>
        <location evidence="1">Mitochondrion</location>
    </subcellularLocation>
</comment>
<feature type="domain" description="Aminoglycoside phosphotransferase" evidence="7">
    <location>
        <begin position="2"/>
        <end position="217"/>
    </location>
</feature>
<evidence type="ECO:0000259" key="7">
    <source>
        <dbReference type="Pfam" id="PF01636"/>
    </source>
</evidence>